<dbReference type="EMBL" id="LIAE01009723">
    <property type="protein sequence ID" value="PAV68600.1"/>
    <property type="molecule type" value="Genomic_DNA"/>
</dbReference>
<dbReference type="GO" id="GO:0004714">
    <property type="term" value="F:transmembrane receptor protein tyrosine kinase activity"/>
    <property type="evidence" value="ECO:0007669"/>
    <property type="project" value="UniProtKB-EC"/>
</dbReference>
<evidence type="ECO:0000256" key="15">
    <source>
        <dbReference type="ARBA" id="ARBA00023180"/>
    </source>
</evidence>
<evidence type="ECO:0000256" key="9">
    <source>
        <dbReference type="ARBA" id="ARBA00022840"/>
    </source>
</evidence>
<keyword evidence="5 21" id="KW-0812">Transmembrane</keyword>
<feature type="binding site" evidence="19">
    <location>
        <position position="803"/>
    </location>
    <ligand>
        <name>Mg(2+)</name>
        <dbReference type="ChEBI" id="CHEBI:18420"/>
    </ligand>
</feature>
<feature type="domain" description="Ig-like" evidence="23">
    <location>
        <begin position="389"/>
        <end position="494"/>
    </location>
</feature>
<dbReference type="Pfam" id="PF07714">
    <property type="entry name" value="PK_Tyr_Ser-Thr"/>
    <property type="match status" value="1"/>
</dbReference>
<proteinExistence type="predicted"/>
<keyword evidence="19" id="KW-0460">Magnesium</keyword>
<evidence type="ECO:0000256" key="8">
    <source>
        <dbReference type="ARBA" id="ARBA00022777"/>
    </source>
</evidence>
<keyword evidence="16" id="KW-0393">Immunoglobulin domain</keyword>
<dbReference type="GO" id="GO:0005886">
    <property type="term" value="C:plasma membrane"/>
    <property type="evidence" value="ECO:0007669"/>
    <property type="project" value="TreeGrafter"/>
</dbReference>
<dbReference type="FunFam" id="2.60.40.10:FF:001689">
    <property type="entry name" value="Myoblast growth factor receptor egl-15"/>
    <property type="match status" value="1"/>
</dbReference>
<dbReference type="AlphaFoldDB" id="A0A2A2K401"/>
<evidence type="ECO:0000256" key="2">
    <source>
        <dbReference type="ARBA" id="ARBA00011902"/>
    </source>
</evidence>
<dbReference type="PIRSF" id="PIRSF000615">
    <property type="entry name" value="TyrPK_CSF1-R"/>
    <property type="match status" value="1"/>
</dbReference>
<evidence type="ECO:0000256" key="6">
    <source>
        <dbReference type="ARBA" id="ARBA00022729"/>
    </source>
</evidence>
<dbReference type="PROSITE" id="PS00109">
    <property type="entry name" value="PROTEIN_KINASE_TYR"/>
    <property type="match status" value="1"/>
</dbReference>
<dbReference type="Gene3D" id="2.60.40.10">
    <property type="entry name" value="Immunoglobulins"/>
    <property type="match status" value="3"/>
</dbReference>
<feature type="binding site" evidence="18">
    <location>
        <position position="670"/>
    </location>
    <ligand>
        <name>ATP</name>
        <dbReference type="ChEBI" id="CHEBI:30616"/>
    </ligand>
</feature>
<dbReference type="EC" id="2.7.10.1" evidence="2"/>
<dbReference type="GO" id="GO:0009653">
    <property type="term" value="P:anatomical structure morphogenesis"/>
    <property type="evidence" value="ECO:0007669"/>
    <property type="project" value="UniProtKB-ARBA"/>
</dbReference>
<keyword evidence="15" id="KW-0325">Glycoprotein</keyword>
<dbReference type="PRINTS" id="PR00109">
    <property type="entry name" value="TYRKINASE"/>
</dbReference>
<comment type="subcellular location">
    <subcellularLocation>
        <location evidence="1">Membrane</location>
        <topology evidence="1">Single-pass membrane protein</topology>
    </subcellularLocation>
</comment>
<evidence type="ECO:0000256" key="10">
    <source>
        <dbReference type="ARBA" id="ARBA00022989"/>
    </source>
</evidence>
<dbReference type="InterPro" id="IPR007110">
    <property type="entry name" value="Ig-like_dom"/>
</dbReference>
<feature type="binding site" evidence="19">
    <location>
        <position position="816"/>
    </location>
    <ligand>
        <name>Mg(2+)</name>
        <dbReference type="ChEBI" id="CHEBI:18420"/>
    </ligand>
</feature>
<evidence type="ECO:0000256" key="18">
    <source>
        <dbReference type="PIRSR" id="PIRSR000615-2"/>
    </source>
</evidence>
<evidence type="ECO:0000313" key="25">
    <source>
        <dbReference type="Proteomes" id="UP000218231"/>
    </source>
</evidence>
<keyword evidence="25" id="KW-1185">Reference proteome</keyword>
<evidence type="ECO:0000256" key="21">
    <source>
        <dbReference type="SAM" id="Phobius"/>
    </source>
</evidence>
<dbReference type="InterPro" id="IPR011009">
    <property type="entry name" value="Kinase-like_dom_sf"/>
</dbReference>
<dbReference type="Gene3D" id="3.30.200.20">
    <property type="entry name" value="Phosphorylase Kinase, domain 1"/>
    <property type="match status" value="1"/>
</dbReference>
<dbReference type="Pfam" id="PF07679">
    <property type="entry name" value="I-set"/>
    <property type="match status" value="2"/>
</dbReference>
<evidence type="ECO:0000256" key="3">
    <source>
        <dbReference type="ARBA" id="ARBA00022553"/>
    </source>
</evidence>
<evidence type="ECO:0000313" key="24">
    <source>
        <dbReference type="EMBL" id="PAV68600.1"/>
    </source>
</evidence>
<keyword evidence="11 21" id="KW-0472">Membrane</keyword>
<dbReference type="FunFam" id="1.10.510.10:FF:000089">
    <property type="entry name" value="Tyrosine-protein kinase receptor TYRO3"/>
    <property type="match status" value="1"/>
</dbReference>
<evidence type="ECO:0000259" key="22">
    <source>
        <dbReference type="PROSITE" id="PS50011"/>
    </source>
</evidence>
<feature type="compositionally biased region" description="Acidic residues" evidence="20">
    <location>
        <begin position="268"/>
        <end position="277"/>
    </location>
</feature>
<dbReference type="GO" id="GO:0007169">
    <property type="term" value="P:cell surface receptor protein tyrosine kinase signaling pathway"/>
    <property type="evidence" value="ECO:0007669"/>
    <property type="project" value="TreeGrafter"/>
</dbReference>
<dbReference type="InterPro" id="IPR000719">
    <property type="entry name" value="Prot_kinase_dom"/>
</dbReference>
<protein>
    <recommendedName>
        <fullName evidence="2">receptor protein-tyrosine kinase</fullName>
        <ecNumber evidence="2">2.7.10.1</ecNumber>
    </recommendedName>
</protein>
<dbReference type="InterPro" id="IPR050122">
    <property type="entry name" value="RTK"/>
</dbReference>
<feature type="domain" description="Protein kinase" evidence="22">
    <location>
        <begin position="630"/>
        <end position="932"/>
    </location>
</feature>
<keyword evidence="7 18" id="KW-0547">Nucleotide-binding</keyword>
<feature type="compositionally biased region" description="Low complexity" evidence="20">
    <location>
        <begin position="163"/>
        <end position="184"/>
    </location>
</feature>
<keyword evidence="14" id="KW-0675">Receptor</keyword>
<feature type="region of interest" description="Disordered" evidence="20">
    <location>
        <begin position="736"/>
        <end position="755"/>
    </location>
</feature>
<evidence type="ECO:0000256" key="7">
    <source>
        <dbReference type="ARBA" id="ARBA00022741"/>
    </source>
</evidence>
<dbReference type="InterPro" id="IPR036179">
    <property type="entry name" value="Ig-like_dom_sf"/>
</dbReference>
<evidence type="ECO:0000256" key="12">
    <source>
        <dbReference type="ARBA" id="ARBA00023137"/>
    </source>
</evidence>
<evidence type="ECO:0000256" key="20">
    <source>
        <dbReference type="SAM" id="MobiDB-lite"/>
    </source>
</evidence>
<evidence type="ECO:0000256" key="5">
    <source>
        <dbReference type="ARBA" id="ARBA00022692"/>
    </source>
</evidence>
<keyword evidence="19" id="KW-0479">Metal-binding</keyword>
<dbReference type="InterPro" id="IPR008266">
    <property type="entry name" value="Tyr_kinase_AS"/>
</dbReference>
<evidence type="ECO:0000259" key="23">
    <source>
        <dbReference type="PROSITE" id="PS50835"/>
    </source>
</evidence>
<feature type="compositionally biased region" description="Low complexity" evidence="20">
    <location>
        <begin position="942"/>
        <end position="973"/>
    </location>
</feature>
<dbReference type="InterPro" id="IPR013783">
    <property type="entry name" value="Ig-like_fold"/>
</dbReference>
<dbReference type="SMART" id="SM00219">
    <property type="entry name" value="TyrKc"/>
    <property type="match status" value="1"/>
</dbReference>
<feature type="region of interest" description="Disordered" evidence="20">
    <location>
        <begin position="123"/>
        <end position="184"/>
    </location>
</feature>
<dbReference type="SMART" id="SM00409">
    <property type="entry name" value="IG"/>
    <property type="match status" value="2"/>
</dbReference>
<evidence type="ECO:0000256" key="17">
    <source>
        <dbReference type="PIRSR" id="PIRSR000615-1"/>
    </source>
</evidence>
<feature type="binding site" evidence="18">
    <location>
        <position position="802"/>
    </location>
    <ligand>
        <name>ATP</name>
        <dbReference type="ChEBI" id="CHEBI:30616"/>
    </ligand>
</feature>
<organism evidence="24 25">
    <name type="scientific">Diploscapter pachys</name>
    <dbReference type="NCBI Taxonomy" id="2018661"/>
    <lineage>
        <taxon>Eukaryota</taxon>
        <taxon>Metazoa</taxon>
        <taxon>Ecdysozoa</taxon>
        <taxon>Nematoda</taxon>
        <taxon>Chromadorea</taxon>
        <taxon>Rhabditida</taxon>
        <taxon>Rhabditina</taxon>
        <taxon>Rhabditomorpha</taxon>
        <taxon>Rhabditoidea</taxon>
        <taxon>Rhabditidae</taxon>
        <taxon>Diploscapter</taxon>
    </lineage>
</organism>
<dbReference type="Gene3D" id="1.10.510.10">
    <property type="entry name" value="Transferase(Phosphotransferase) domain 1"/>
    <property type="match status" value="1"/>
</dbReference>
<dbReference type="InterPro" id="IPR003598">
    <property type="entry name" value="Ig_sub2"/>
</dbReference>
<dbReference type="FunFam" id="3.30.200.20:FF:000698">
    <property type="entry name" value="Myoblast growth factor receptor egl-15"/>
    <property type="match status" value="1"/>
</dbReference>
<dbReference type="PROSITE" id="PS50835">
    <property type="entry name" value="IG_LIKE"/>
    <property type="match status" value="2"/>
</dbReference>
<dbReference type="SMART" id="SM00408">
    <property type="entry name" value="IGc2"/>
    <property type="match status" value="2"/>
</dbReference>
<dbReference type="InterPro" id="IPR013098">
    <property type="entry name" value="Ig_I-set"/>
</dbReference>
<keyword evidence="12" id="KW-0829">Tyrosine-protein kinase</keyword>
<dbReference type="GO" id="GO:0005524">
    <property type="term" value="F:ATP binding"/>
    <property type="evidence" value="ECO:0007669"/>
    <property type="project" value="UniProtKB-KW"/>
</dbReference>
<evidence type="ECO:0000256" key="16">
    <source>
        <dbReference type="ARBA" id="ARBA00023319"/>
    </source>
</evidence>
<feature type="compositionally biased region" description="Low complexity" evidence="20">
    <location>
        <begin position="125"/>
        <end position="154"/>
    </location>
</feature>
<accession>A0A2A2K401</accession>
<reference evidence="24 25" key="1">
    <citation type="journal article" date="2017" name="Curr. Biol.">
        <title>Genome architecture and evolution of a unichromosomal asexual nematode.</title>
        <authorList>
            <person name="Fradin H."/>
            <person name="Zegar C."/>
            <person name="Gutwein M."/>
            <person name="Lucas J."/>
            <person name="Kovtun M."/>
            <person name="Corcoran D."/>
            <person name="Baugh L.R."/>
            <person name="Kiontke K."/>
            <person name="Gunsalus K."/>
            <person name="Fitch D.H."/>
            <person name="Piano F."/>
        </authorList>
    </citation>
    <scope>NUCLEOTIDE SEQUENCE [LARGE SCALE GENOMIC DNA]</scope>
    <source>
        <strain evidence="24">PF1309</strain>
    </source>
</reference>
<dbReference type="SUPFAM" id="SSF48726">
    <property type="entry name" value="Immunoglobulin"/>
    <property type="match status" value="3"/>
</dbReference>
<evidence type="ECO:0000256" key="11">
    <source>
        <dbReference type="ARBA" id="ARBA00023136"/>
    </source>
</evidence>
<keyword evidence="3" id="KW-0597">Phosphoprotein</keyword>
<dbReference type="Proteomes" id="UP000218231">
    <property type="component" value="Unassembled WGS sequence"/>
</dbReference>
<dbReference type="InterPro" id="IPR001245">
    <property type="entry name" value="Ser-Thr/Tyr_kinase_cat_dom"/>
</dbReference>
<keyword evidence="4" id="KW-0808">Transferase</keyword>
<dbReference type="OrthoDB" id="5984265at2759"/>
<evidence type="ECO:0000256" key="19">
    <source>
        <dbReference type="PIRSR" id="PIRSR000615-3"/>
    </source>
</evidence>
<feature type="binding site" evidence="18">
    <location>
        <begin position="637"/>
        <end position="644"/>
    </location>
    <ligand>
        <name>ATP</name>
        <dbReference type="ChEBI" id="CHEBI:30616"/>
    </ligand>
</feature>
<name>A0A2A2K401_9BILA</name>
<dbReference type="SUPFAM" id="SSF56112">
    <property type="entry name" value="Protein kinase-like (PK-like)"/>
    <property type="match status" value="1"/>
</dbReference>
<sequence>MVHNPKFRENKNHQTLDIRDVDVSHQGLWTCKVWNSVGHISRNFTVEIIDFCDYYLFPNFHPNTIPMECVCLWHYTKEPKRKDLDYSIAPIDNCKRFARRIIKRARKPLSHMPCFNPPCDENGMPLSTTQPMSSSSSSTPSTSTPRPTTTSPITLAPQAVVQSTLPSSTTTRPPYQHVITSPSTSPVPVTVVSIRSSSNPVKLFDWLADSHSGDISHLLPNLLPYGRADTIKQKLGPKWQQLSQIEKKIRARAIVRELSETYRHETAFEDDEDDDPEPPVISPDPNLIKEPIIMETPPMFKDNDQYHETIVSPAGKTLRLNCKADGQPLPKVVWKYRGKEITRKTQRPSSGDYQLNRWSLEVWNIAGSIERIFNVTVINRMRSPPFIVPNVLLNQTVNVNGTAVFRCQVFSDLMPYIMWVRINKANGSYYYYNETAKEHMFNYTEMETVEKARITHRGDQSTLKILNVTLDDQGLYGCITGNSLGTTMANATLIVNAFNTIEIPTGDGEPEYSVGSIIGLLMIIFFSVLITMAAIMYLICVKVLRSKEKDMDDRMGLMPKKKKVIVTHKKHPDESEIWSDLPSTYQIQIVEQAVTGARQRRMRHSSEVTTLLSEYEVDPDPQWEIDRSRLELVSILGEGAFGEVWKAMLKPDKAEIKAEDDVEKFPVAVKKLKASAHEKELIDLVSEMETFKVIGRHENLLRLIGCCTGSGPLYVVLELCKHGNLRDFLRAHRPKEEKRDVRNNENDKGDYLEPRRAGARSEEQVLIPNLTQRHLVEFASQVAKGMGYMASRKIIHRDLAARNVLVGDQFVLKISDFGLSRDVHCNDYYRKKGNGRLPIKWMALEALDSHVYTIESDIWSFGILLWEIMTLGGTPYPTIAMPQLYSCLKDGYRMEAPHNCPEEVYNLMIACWQEKRETRPSFETIVYYLDWMLNQSDDQEDQGNNNNNPPPGTDSDNMGPSSSPAPTSSSGSLSRRKKTRPLSAPVNLPSEPQHSICDDVDDDGDLDFLGSVEVKEPSTPQETSTAPVTHYYNDVRPSPSRLNSNWKISRQQTDPSSTTCVNQAPGKLNITSNSVDSAIGSPAWHISNKSISPSISKVQFLGSSSLFFLLFQPLMLTFRGE</sequence>
<feature type="region of interest" description="Disordered" evidence="20">
    <location>
        <begin position="264"/>
        <end position="286"/>
    </location>
</feature>
<gene>
    <name evidence="24" type="ORF">WR25_09440</name>
</gene>
<feature type="transmembrane region" description="Helical" evidence="21">
    <location>
        <begin position="517"/>
        <end position="541"/>
    </location>
</feature>
<evidence type="ECO:0000256" key="1">
    <source>
        <dbReference type="ARBA" id="ARBA00004167"/>
    </source>
</evidence>
<dbReference type="PROSITE" id="PS50011">
    <property type="entry name" value="PROTEIN_KINASE_DOM"/>
    <property type="match status" value="1"/>
</dbReference>
<keyword evidence="8" id="KW-0418">Kinase</keyword>
<evidence type="ECO:0000256" key="13">
    <source>
        <dbReference type="ARBA" id="ARBA00023157"/>
    </source>
</evidence>
<dbReference type="PANTHER" id="PTHR24416">
    <property type="entry name" value="TYROSINE-PROTEIN KINASE RECEPTOR"/>
    <property type="match status" value="1"/>
</dbReference>
<evidence type="ECO:0000256" key="4">
    <source>
        <dbReference type="ARBA" id="ARBA00022679"/>
    </source>
</evidence>
<dbReference type="STRING" id="2018661.A0A2A2K401"/>
<comment type="caution">
    <text evidence="24">The sequence shown here is derived from an EMBL/GenBank/DDBJ whole genome shotgun (WGS) entry which is preliminary data.</text>
</comment>
<keyword evidence="6" id="KW-0732">Signal</keyword>
<dbReference type="GO" id="GO:0043235">
    <property type="term" value="C:receptor complex"/>
    <property type="evidence" value="ECO:0007669"/>
    <property type="project" value="TreeGrafter"/>
</dbReference>
<evidence type="ECO:0000256" key="14">
    <source>
        <dbReference type="ARBA" id="ARBA00023170"/>
    </source>
</evidence>
<keyword evidence="13" id="KW-1015">Disulfide bond</keyword>
<dbReference type="InterPro" id="IPR003599">
    <property type="entry name" value="Ig_sub"/>
</dbReference>
<dbReference type="InterPro" id="IPR020635">
    <property type="entry name" value="Tyr_kinase_cat_dom"/>
</dbReference>
<feature type="region of interest" description="Disordered" evidence="20">
    <location>
        <begin position="936"/>
        <end position="1026"/>
    </location>
</feature>
<dbReference type="PANTHER" id="PTHR24416:SF550">
    <property type="entry name" value="FIBROBLAST GROWTH FACTOR RECEPTOR HOMOLOG 1-RELATED"/>
    <property type="match status" value="1"/>
</dbReference>
<feature type="domain" description="Ig-like" evidence="23">
    <location>
        <begin position="291"/>
        <end position="340"/>
    </location>
</feature>
<dbReference type="GO" id="GO:0046872">
    <property type="term" value="F:metal ion binding"/>
    <property type="evidence" value="ECO:0007669"/>
    <property type="project" value="UniProtKB-KW"/>
</dbReference>
<keyword evidence="9 18" id="KW-0067">ATP-binding</keyword>
<feature type="active site" description="Proton acceptor" evidence="17">
    <location>
        <position position="798"/>
    </location>
</feature>
<keyword evidence="10 21" id="KW-1133">Transmembrane helix</keyword>